<evidence type="ECO:0000256" key="1">
    <source>
        <dbReference type="SAM" id="SignalP"/>
    </source>
</evidence>
<gene>
    <name evidence="2" type="ORF">HMPREF0201_04516</name>
</gene>
<dbReference type="AlphaFoldDB" id="S3IGC2"/>
<feature type="signal peptide" evidence="1">
    <location>
        <begin position="1"/>
        <end position="19"/>
    </location>
</feature>
<comment type="caution">
    <text evidence="2">The sequence shown here is derived from an EMBL/GenBank/DDBJ whole genome shotgun (WGS) entry which is preliminary data.</text>
</comment>
<keyword evidence="1" id="KW-0732">Signal</keyword>
<dbReference type="HOGENOM" id="CLU_2697860_0_0_6"/>
<evidence type="ECO:0008006" key="4">
    <source>
        <dbReference type="Google" id="ProtNLM"/>
    </source>
</evidence>
<proteinExistence type="predicted"/>
<dbReference type="EMBL" id="ATDT01000038">
    <property type="protein sequence ID" value="EPF12913.1"/>
    <property type="molecule type" value="Genomic_DNA"/>
</dbReference>
<protein>
    <recommendedName>
        <fullName evidence="4">Secreted protein</fullName>
    </recommendedName>
</protein>
<sequence length="73" mass="7961">MCRFAFAGYSSLSTTPSRAAILITSLTTAGSVKILRVFPCSVRSALFSLLPNNMKALLSSCCLDFHTMKKARR</sequence>
<organism evidence="2 3">
    <name type="scientific">Cedecea davisae DSM 4568</name>
    <dbReference type="NCBI Taxonomy" id="566551"/>
    <lineage>
        <taxon>Bacteria</taxon>
        <taxon>Pseudomonadati</taxon>
        <taxon>Pseudomonadota</taxon>
        <taxon>Gammaproteobacteria</taxon>
        <taxon>Enterobacterales</taxon>
        <taxon>Enterobacteriaceae</taxon>
        <taxon>Cedecea</taxon>
    </lineage>
</organism>
<accession>S3IGC2</accession>
<reference evidence="2 3" key="1">
    <citation type="submission" date="2013-04" db="EMBL/GenBank/DDBJ databases">
        <authorList>
            <person name="Weinstock G."/>
            <person name="Sodergren E."/>
            <person name="Lobos E.A."/>
            <person name="Fulton L."/>
            <person name="Fulton R."/>
            <person name="Courtney L."/>
            <person name="Fronick C."/>
            <person name="O'Laughlin M."/>
            <person name="Godfrey J."/>
            <person name="Wilson R.M."/>
            <person name="Miner T."/>
            <person name="Farmer C."/>
            <person name="Delehaunty K."/>
            <person name="Cordes M."/>
            <person name="Minx P."/>
            <person name="Tomlinson C."/>
            <person name="Chen J."/>
            <person name="Wollam A."/>
            <person name="Pepin K.H."/>
            <person name="Palsikar V.B."/>
            <person name="Zhang X."/>
            <person name="Suruliraj S."/>
            <person name="Perna N.T."/>
            <person name="Plunkett G."/>
            <person name="Warren W."/>
            <person name="Mitreva M."/>
            <person name="Mardis E.R."/>
            <person name="Wilson R.K."/>
        </authorList>
    </citation>
    <scope>NUCLEOTIDE SEQUENCE [LARGE SCALE GENOMIC DNA]</scope>
    <source>
        <strain evidence="2 3">DSM 4568</strain>
    </source>
</reference>
<dbReference type="Proteomes" id="UP000014585">
    <property type="component" value="Unassembled WGS sequence"/>
</dbReference>
<evidence type="ECO:0000313" key="3">
    <source>
        <dbReference type="Proteomes" id="UP000014585"/>
    </source>
</evidence>
<evidence type="ECO:0000313" key="2">
    <source>
        <dbReference type="EMBL" id="EPF12913.1"/>
    </source>
</evidence>
<name>S3IGC2_9ENTR</name>
<feature type="chain" id="PRO_5004521362" description="Secreted protein" evidence="1">
    <location>
        <begin position="20"/>
        <end position="73"/>
    </location>
</feature>